<dbReference type="Proteomes" id="UP001396334">
    <property type="component" value="Unassembled WGS sequence"/>
</dbReference>
<evidence type="ECO:0008006" key="4">
    <source>
        <dbReference type="Google" id="ProtNLM"/>
    </source>
</evidence>
<keyword evidence="3" id="KW-1185">Reference proteome</keyword>
<keyword evidence="1" id="KW-0472">Membrane</keyword>
<keyword evidence="1" id="KW-0812">Transmembrane</keyword>
<evidence type="ECO:0000256" key="1">
    <source>
        <dbReference type="SAM" id="Phobius"/>
    </source>
</evidence>
<feature type="transmembrane region" description="Helical" evidence="1">
    <location>
        <begin position="15"/>
        <end position="33"/>
    </location>
</feature>
<gene>
    <name evidence="2" type="ORF">V6N11_001218</name>
</gene>
<dbReference type="EMBL" id="JBBPBN010000019">
    <property type="protein sequence ID" value="KAK9018240.1"/>
    <property type="molecule type" value="Genomic_DNA"/>
</dbReference>
<name>A0ABR2RZ28_9ROSI</name>
<evidence type="ECO:0000313" key="2">
    <source>
        <dbReference type="EMBL" id="KAK9018240.1"/>
    </source>
</evidence>
<keyword evidence="1" id="KW-1133">Transmembrane helix</keyword>
<proteinExistence type="predicted"/>
<protein>
    <recommendedName>
        <fullName evidence="4">RNase H type-1 domain-containing protein</fullName>
    </recommendedName>
</protein>
<sequence>MARGTQAQVWLLVEAWVVILSCGGASVLQRILARALAFKPSSSHEAFDIILSSQKTMSSTFPSILEMLACSWEIRFAFVCRESNVVAETMSRLVHPESLEYRR</sequence>
<accession>A0ABR2RZ28</accession>
<evidence type="ECO:0000313" key="3">
    <source>
        <dbReference type="Proteomes" id="UP001396334"/>
    </source>
</evidence>
<comment type="caution">
    <text evidence="2">The sequence shown here is derived from an EMBL/GenBank/DDBJ whole genome shotgun (WGS) entry which is preliminary data.</text>
</comment>
<reference evidence="2 3" key="1">
    <citation type="journal article" date="2024" name="G3 (Bethesda)">
        <title>Genome assembly of Hibiscus sabdariffa L. provides insights into metabolisms of medicinal natural products.</title>
        <authorList>
            <person name="Kim T."/>
        </authorList>
    </citation>
    <scope>NUCLEOTIDE SEQUENCE [LARGE SCALE GENOMIC DNA]</scope>
    <source>
        <strain evidence="2">TK-2024</strain>
        <tissue evidence="2">Old leaves</tissue>
    </source>
</reference>
<organism evidence="2 3">
    <name type="scientific">Hibiscus sabdariffa</name>
    <name type="common">roselle</name>
    <dbReference type="NCBI Taxonomy" id="183260"/>
    <lineage>
        <taxon>Eukaryota</taxon>
        <taxon>Viridiplantae</taxon>
        <taxon>Streptophyta</taxon>
        <taxon>Embryophyta</taxon>
        <taxon>Tracheophyta</taxon>
        <taxon>Spermatophyta</taxon>
        <taxon>Magnoliopsida</taxon>
        <taxon>eudicotyledons</taxon>
        <taxon>Gunneridae</taxon>
        <taxon>Pentapetalae</taxon>
        <taxon>rosids</taxon>
        <taxon>malvids</taxon>
        <taxon>Malvales</taxon>
        <taxon>Malvaceae</taxon>
        <taxon>Malvoideae</taxon>
        <taxon>Hibiscus</taxon>
    </lineage>
</organism>